<dbReference type="Gene3D" id="2.30.30.60">
    <property type="match status" value="1"/>
</dbReference>
<protein>
    <recommendedName>
        <fullName evidence="6">Mechanosensitive ion channel MscS domain-containing protein</fullName>
    </recommendedName>
</protein>
<dbReference type="Proteomes" id="UP000460272">
    <property type="component" value="Unassembled WGS sequence"/>
</dbReference>
<name>A0A6P2BLM1_9ACTN</name>
<reference evidence="7 8" key="1">
    <citation type="submission" date="2018-11" db="EMBL/GenBank/DDBJ databases">
        <title>Trebonia kvetii gen.nov., sp.nov., a novel acidophilic actinobacterium, and proposal of the new actinobacterial family Treboniaceae fam. nov.</title>
        <authorList>
            <person name="Rapoport D."/>
            <person name="Sagova-Mareckova M."/>
            <person name="Sedlacek I."/>
            <person name="Provaznik J."/>
            <person name="Kralova S."/>
            <person name="Pavlinic D."/>
            <person name="Benes V."/>
            <person name="Kopecky J."/>
        </authorList>
    </citation>
    <scope>NUCLEOTIDE SEQUENCE [LARGE SCALE GENOMIC DNA]</scope>
    <source>
        <strain evidence="7 8">15Tr583</strain>
    </source>
</reference>
<feature type="transmembrane region" description="Helical" evidence="5">
    <location>
        <begin position="132"/>
        <end position="151"/>
    </location>
</feature>
<proteinExistence type="predicted"/>
<sequence length="231" mass="23975">MDLKERRQIDAARQNAAKVKSHARPWRSVFALVFAVIAATISRSARTAASSPAFYQTTFRALGHTGTEVLADAAAVAFCLLAALATVGLAAKAREALQPKIGTSHAAVIRYAIVLLGSLATILITLQLFNIAVMQLLVGAGFATVLVGIAAQQSLSNLFAGNVLLLARPVDVGDQVRLTSGPLGGQFLGTVTEIGITYVRLDTPDGPFHLPNSQVLAAAIGPAGNSTPDGH</sequence>
<organism evidence="7 8">
    <name type="scientific">Trebonia kvetii</name>
    <dbReference type="NCBI Taxonomy" id="2480626"/>
    <lineage>
        <taxon>Bacteria</taxon>
        <taxon>Bacillati</taxon>
        <taxon>Actinomycetota</taxon>
        <taxon>Actinomycetes</taxon>
        <taxon>Streptosporangiales</taxon>
        <taxon>Treboniaceae</taxon>
        <taxon>Trebonia</taxon>
    </lineage>
</organism>
<feature type="transmembrane region" description="Helical" evidence="5">
    <location>
        <begin position="103"/>
        <end position="126"/>
    </location>
</feature>
<evidence type="ECO:0000256" key="3">
    <source>
        <dbReference type="ARBA" id="ARBA00022989"/>
    </source>
</evidence>
<dbReference type="Gene3D" id="1.10.287.1260">
    <property type="match status" value="1"/>
</dbReference>
<dbReference type="InterPro" id="IPR006685">
    <property type="entry name" value="MscS_channel_2nd"/>
</dbReference>
<keyword evidence="2 5" id="KW-0812">Transmembrane</keyword>
<comment type="subcellular location">
    <subcellularLocation>
        <location evidence="1">Membrane</location>
    </subcellularLocation>
</comment>
<dbReference type="RefSeq" id="WP_145862364.1">
    <property type="nucleotide sequence ID" value="NZ_RPFW01000015.1"/>
</dbReference>
<keyword evidence="3 5" id="KW-1133">Transmembrane helix</keyword>
<dbReference type="PANTHER" id="PTHR30221:SF1">
    <property type="entry name" value="SMALL-CONDUCTANCE MECHANOSENSITIVE CHANNEL"/>
    <property type="match status" value="1"/>
</dbReference>
<dbReference type="SUPFAM" id="SSF50182">
    <property type="entry name" value="Sm-like ribonucleoproteins"/>
    <property type="match status" value="1"/>
</dbReference>
<evidence type="ECO:0000256" key="2">
    <source>
        <dbReference type="ARBA" id="ARBA00022692"/>
    </source>
</evidence>
<evidence type="ECO:0000313" key="7">
    <source>
        <dbReference type="EMBL" id="TVY98991.1"/>
    </source>
</evidence>
<gene>
    <name evidence="7" type="ORF">EAS64_42290</name>
</gene>
<feature type="transmembrane region" description="Helical" evidence="5">
    <location>
        <begin position="73"/>
        <end position="91"/>
    </location>
</feature>
<evidence type="ECO:0000256" key="4">
    <source>
        <dbReference type="ARBA" id="ARBA00023136"/>
    </source>
</evidence>
<dbReference type="AlphaFoldDB" id="A0A6P2BLM1"/>
<keyword evidence="8" id="KW-1185">Reference proteome</keyword>
<dbReference type="InterPro" id="IPR023408">
    <property type="entry name" value="MscS_beta-dom_sf"/>
</dbReference>
<dbReference type="InterPro" id="IPR010920">
    <property type="entry name" value="LSM_dom_sf"/>
</dbReference>
<dbReference type="GO" id="GO:0016020">
    <property type="term" value="C:membrane"/>
    <property type="evidence" value="ECO:0007669"/>
    <property type="project" value="UniProtKB-SubCell"/>
</dbReference>
<dbReference type="PANTHER" id="PTHR30221">
    <property type="entry name" value="SMALL-CONDUCTANCE MECHANOSENSITIVE CHANNEL"/>
    <property type="match status" value="1"/>
</dbReference>
<dbReference type="Pfam" id="PF00924">
    <property type="entry name" value="MS_channel_2nd"/>
    <property type="match status" value="1"/>
</dbReference>
<dbReference type="OrthoDB" id="2373720at2"/>
<evidence type="ECO:0000256" key="5">
    <source>
        <dbReference type="SAM" id="Phobius"/>
    </source>
</evidence>
<feature type="domain" description="Mechanosensitive ion channel MscS" evidence="6">
    <location>
        <begin position="154"/>
        <end position="219"/>
    </location>
</feature>
<accession>A0A6P2BLM1</accession>
<keyword evidence="4 5" id="KW-0472">Membrane</keyword>
<comment type="caution">
    <text evidence="7">The sequence shown here is derived from an EMBL/GenBank/DDBJ whole genome shotgun (WGS) entry which is preliminary data.</text>
</comment>
<evidence type="ECO:0000313" key="8">
    <source>
        <dbReference type="Proteomes" id="UP000460272"/>
    </source>
</evidence>
<evidence type="ECO:0000256" key="1">
    <source>
        <dbReference type="ARBA" id="ARBA00004370"/>
    </source>
</evidence>
<dbReference type="GO" id="GO:0008381">
    <property type="term" value="F:mechanosensitive monoatomic ion channel activity"/>
    <property type="evidence" value="ECO:0007669"/>
    <property type="project" value="InterPro"/>
</dbReference>
<dbReference type="InterPro" id="IPR045275">
    <property type="entry name" value="MscS_archaea/bacteria_type"/>
</dbReference>
<dbReference type="EMBL" id="RPFW01000015">
    <property type="protein sequence ID" value="TVY98991.1"/>
    <property type="molecule type" value="Genomic_DNA"/>
</dbReference>
<evidence type="ECO:0000259" key="6">
    <source>
        <dbReference type="Pfam" id="PF00924"/>
    </source>
</evidence>